<evidence type="ECO:0000256" key="7">
    <source>
        <dbReference type="SAM" id="MobiDB-lite"/>
    </source>
</evidence>
<dbReference type="PANTHER" id="PTHR43229:SF2">
    <property type="entry name" value="NODULATION PROTEIN J"/>
    <property type="match status" value="1"/>
</dbReference>
<name>A0ABW2CWD3_9ACTN</name>
<keyword evidence="6" id="KW-1003">Cell membrane</keyword>
<evidence type="ECO:0000313" key="10">
    <source>
        <dbReference type="Proteomes" id="UP001596380"/>
    </source>
</evidence>
<feature type="transmembrane region" description="Helical" evidence="6">
    <location>
        <begin position="249"/>
        <end position="268"/>
    </location>
</feature>
<keyword evidence="3 6" id="KW-1133">Transmembrane helix</keyword>
<dbReference type="EMBL" id="JBHSXS010000047">
    <property type="protein sequence ID" value="MFC6886094.1"/>
    <property type="molecule type" value="Genomic_DNA"/>
</dbReference>
<evidence type="ECO:0000259" key="8">
    <source>
        <dbReference type="PROSITE" id="PS51012"/>
    </source>
</evidence>
<keyword evidence="4 6" id="KW-0472">Membrane</keyword>
<reference evidence="10" key="1">
    <citation type="journal article" date="2019" name="Int. J. Syst. Evol. Microbiol.">
        <title>The Global Catalogue of Microorganisms (GCM) 10K type strain sequencing project: providing services to taxonomists for standard genome sequencing and annotation.</title>
        <authorList>
            <consortium name="The Broad Institute Genomics Platform"/>
            <consortium name="The Broad Institute Genome Sequencing Center for Infectious Disease"/>
            <person name="Wu L."/>
            <person name="Ma J."/>
        </authorList>
    </citation>
    <scope>NUCLEOTIDE SEQUENCE [LARGE SCALE GENOMIC DNA]</scope>
    <source>
        <strain evidence="10">JCM 3369</strain>
    </source>
</reference>
<dbReference type="Proteomes" id="UP001596380">
    <property type="component" value="Unassembled WGS sequence"/>
</dbReference>
<accession>A0ABW2CWD3</accession>
<keyword evidence="10" id="KW-1185">Reference proteome</keyword>
<dbReference type="Pfam" id="PF01061">
    <property type="entry name" value="ABC2_membrane"/>
    <property type="match status" value="1"/>
</dbReference>
<evidence type="ECO:0000256" key="4">
    <source>
        <dbReference type="ARBA" id="ARBA00023136"/>
    </source>
</evidence>
<feature type="transmembrane region" description="Helical" evidence="6">
    <location>
        <begin position="52"/>
        <end position="71"/>
    </location>
</feature>
<keyword evidence="2 6" id="KW-0812">Transmembrane</keyword>
<evidence type="ECO:0000256" key="5">
    <source>
        <dbReference type="ARBA" id="ARBA00023251"/>
    </source>
</evidence>
<feature type="domain" description="ABC transmembrane type-2" evidence="8">
    <location>
        <begin position="46"/>
        <end position="274"/>
    </location>
</feature>
<sequence>MTTTMTKPAVAGVRREPPGRISPQRTMRHGLTLAWRNVAQLRHSPEKLLDTTLMPIVFLLLFLYVFGGAVAGSTHSYLQQLLPGLVAQMAMFATMGLGTALNEDIHRGVFDRFRSLPIARSAPLIGSVLGDTVRFIIVMVVLVGFGSILGFRFHTDPLSVLGAFALAYVFYLAVCWVSVLVGLVAPSPETVQGLAFLWVMPLTFGSSILMPNTSTMPGWLEAWAKVNPVSHLAEAVRALTVGGPVGNHVWYTLAWAAGIVLVTFPLAMRMYSRRA</sequence>
<evidence type="ECO:0000256" key="2">
    <source>
        <dbReference type="ARBA" id="ARBA00022692"/>
    </source>
</evidence>
<dbReference type="PANTHER" id="PTHR43229">
    <property type="entry name" value="NODULATION PROTEIN J"/>
    <property type="match status" value="1"/>
</dbReference>
<evidence type="ECO:0000256" key="3">
    <source>
        <dbReference type="ARBA" id="ARBA00022989"/>
    </source>
</evidence>
<evidence type="ECO:0000256" key="1">
    <source>
        <dbReference type="ARBA" id="ARBA00004141"/>
    </source>
</evidence>
<dbReference type="InterPro" id="IPR047817">
    <property type="entry name" value="ABC2_TM_bact-type"/>
</dbReference>
<dbReference type="PROSITE" id="PS51012">
    <property type="entry name" value="ABC_TM2"/>
    <property type="match status" value="1"/>
</dbReference>
<protein>
    <recommendedName>
        <fullName evidence="6">Transport permease protein</fullName>
    </recommendedName>
</protein>
<dbReference type="PIRSF" id="PIRSF006648">
    <property type="entry name" value="DrrB"/>
    <property type="match status" value="1"/>
</dbReference>
<feature type="transmembrane region" description="Helical" evidence="6">
    <location>
        <begin position="191"/>
        <end position="210"/>
    </location>
</feature>
<comment type="similarity">
    <text evidence="6">Belongs to the ABC-2 integral membrane protein family.</text>
</comment>
<proteinExistence type="inferred from homology"/>
<dbReference type="InterPro" id="IPR051784">
    <property type="entry name" value="Nod_factor_ABC_transporter"/>
</dbReference>
<feature type="transmembrane region" description="Helical" evidence="6">
    <location>
        <begin position="77"/>
        <end position="101"/>
    </location>
</feature>
<gene>
    <name evidence="9" type="ORF">ACFQKB_40490</name>
</gene>
<dbReference type="InterPro" id="IPR013525">
    <property type="entry name" value="ABC2_TM"/>
</dbReference>
<evidence type="ECO:0000256" key="6">
    <source>
        <dbReference type="RuleBase" id="RU361157"/>
    </source>
</evidence>
<evidence type="ECO:0000313" key="9">
    <source>
        <dbReference type="EMBL" id="MFC6886094.1"/>
    </source>
</evidence>
<keyword evidence="5" id="KW-0046">Antibiotic resistance</keyword>
<comment type="subcellular location">
    <subcellularLocation>
        <location evidence="6">Cell membrane</location>
        <topology evidence="6">Multi-pass membrane protein</topology>
    </subcellularLocation>
    <subcellularLocation>
        <location evidence="1">Membrane</location>
        <topology evidence="1">Multi-pass membrane protein</topology>
    </subcellularLocation>
</comment>
<organism evidence="9 10">
    <name type="scientific">Actinomadura yumaensis</name>
    <dbReference type="NCBI Taxonomy" id="111807"/>
    <lineage>
        <taxon>Bacteria</taxon>
        <taxon>Bacillati</taxon>
        <taxon>Actinomycetota</taxon>
        <taxon>Actinomycetes</taxon>
        <taxon>Streptosporangiales</taxon>
        <taxon>Thermomonosporaceae</taxon>
        <taxon>Actinomadura</taxon>
    </lineage>
</organism>
<feature type="region of interest" description="Disordered" evidence="7">
    <location>
        <begin position="1"/>
        <end position="26"/>
    </location>
</feature>
<feature type="transmembrane region" description="Helical" evidence="6">
    <location>
        <begin position="122"/>
        <end position="148"/>
    </location>
</feature>
<dbReference type="RefSeq" id="WP_206681305.1">
    <property type="nucleotide sequence ID" value="NZ_JBHSXE010000001.1"/>
</dbReference>
<comment type="caution">
    <text evidence="9">The sequence shown here is derived from an EMBL/GenBank/DDBJ whole genome shotgun (WGS) entry which is preliminary data.</text>
</comment>
<keyword evidence="6" id="KW-0813">Transport</keyword>
<dbReference type="InterPro" id="IPR000412">
    <property type="entry name" value="ABC_2_transport"/>
</dbReference>
<feature type="transmembrane region" description="Helical" evidence="6">
    <location>
        <begin position="160"/>
        <end position="184"/>
    </location>
</feature>